<gene>
    <name evidence="1" type="ORF">OCH7691_02479</name>
</gene>
<evidence type="ECO:0000313" key="2">
    <source>
        <dbReference type="Proteomes" id="UP000193200"/>
    </source>
</evidence>
<dbReference type="InParanoid" id="A0A1Y5T6Q6"/>
<dbReference type="Proteomes" id="UP000193200">
    <property type="component" value="Unassembled WGS sequence"/>
</dbReference>
<sequence length="157" mass="17235">MSAKTIRRAAVNRLWLLLLAIFLGLAVLPWLRPASAPERAGEVASRPADGVAASLPEVPPLDSLEATRQRPLFVATRRPPRGIVAATPERPGLGNYRMRGAIVAGDARIVLLEGPDGKTLRLREGAEVDGWTVREITDDRIVLVEDDREVIIRLHDR</sequence>
<dbReference type="AlphaFoldDB" id="A0A1Y5T6Q6"/>
<evidence type="ECO:0000313" key="1">
    <source>
        <dbReference type="EMBL" id="SLN56813.1"/>
    </source>
</evidence>
<reference evidence="1 2" key="1">
    <citation type="submission" date="2017-03" db="EMBL/GenBank/DDBJ databases">
        <authorList>
            <person name="Afonso C.L."/>
            <person name="Miller P.J."/>
            <person name="Scott M.A."/>
            <person name="Spackman E."/>
            <person name="Goraichik I."/>
            <person name="Dimitrov K.M."/>
            <person name="Suarez D.L."/>
            <person name="Swayne D.E."/>
        </authorList>
    </citation>
    <scope>NUCLEOTIDE SEQUENCE [LARGE SCALE GENOMIC DNA]</scope>
    <source>
        <strain evidence="1 2">CECT 7691</strain>
    </source>
</reference>
<accession>A0A1Y5T6Q6</accession>
<dbReference type="EMBL" id="FWFR01000002">
    <property type="protein sequence ID" value="SLN56813.1"/>
    <property type="molecule type" value="Genomic_DNA"/>
</dbReference>
<dbReference type="RefSeq" id="WP_085883830.1">
    <property type="nucleotide sequence ID" value="NZ_FWFR01000002.1"/>
</dbReference>
<organism evidence="1 2">
    <name type="scientific">Oceanibacterium hippocampi</name>
    <dbReference type="NCBI Taxonomy" id="745714"/>
    <lineage>
        <taxon>Bacteria</taxon>
        <taxon>Pseudomonadati</taxon>
        <taxon>Pseudomonadota</taxon>
        <taxon>Alphaproteobacteria</taxon>
        <taxon>Sneathiellales</taxon>
        <taxon>Sneathiellaceae</taxon>
        <taxon>Oceanibacterium</taxon>
    </lineage>
</organism>
<proteinExistence type="predicted"/>
<evidence type="ECO:0008006" key="3">
    <source>
        <dbReference type="Google" id="ProtNLM"/>
    </source>
</evidence>
<keyword evidence="2" id="KW-1185">Reference proteome</keyword>
<protein>
    <recommendedName>
        <fullName evidence="3">Type II secretion system protein GspC N-terminal domain-containing protein</fullName>
    </recommendedName>
</protein>
<dbReference type="OrthoDB" id="8234697at2"/>
<name>A0A1Y5T6Q6_9PROT</name>